<dbReference type="SUPFAM" id="SSF50978">
    <property type="entry name" value="WD40 repeat-like"/>
    <property type="match status" value="1"/>
</dbReference>
<evidence type="ECO:0000313" key="6">
    <source>
        <dbReference type="Proteomes" id="UP000332933"/>
    </source>
</evidence>
<dbReference type="PROSITE" id="PS50082">
    <property type="entry name" value="WD_REPEATS_2"/>
    <property type="match status" value="1"/>
</dbReference>
<proteinExistence type="predicted"/>
<dbReference type="AlphaFoldDB" id="A0A485K5Z2"/>
<evidence type="ECO:0000259" key="3">
    <source>
        <dbReference type="Pfam" id="PF12660"/>
    </source>
</evidence>
<dbReference type="OrthoDB" id="6021743at2759"/>
<accession>A0A485K5Z2</accession>
<reference evidence="4" key="2">
    <citation type="submission" date="2019-06" db="EMBL/GenBank/DDBJ databases">
        <title>Genomics analysis of Aphanomyces spp. identifies a new class of oomycete effector associated with host adaptation.</title>
        <authorList>
            <person name="Gaulin E."/>
        </authorList>
    </citation>
    <scope>NUCLEOTIDE SEQUENCE</scope>
    <source>
        <strain evidence="4">CBS 578.67</strain>
    </source>
</reference>
<dbReference type="Pfam" id="PF12660">
    <property type="entry name" value="zf-TFIIIC"/>
    <property type="match status" value="1"/>
</dbReference>
<dbReference type="PANTHER" id="PTHR15496">
    <property type="entry name" value="GENERAL TRANSCRIPTION FACTOR 3C POLYPEPTIDE 4 FAMILY"/>
    <property type="match status" value="1"/>
</dbReference>
<dbReference type="Pfam" id="PF12657">
    <property type="entry name" value="TFIIIC_delta"/>
    <property type="match status" value="1"/>
</dbReference>
<dbReference type="InterPro" id="IPR024761">
    <property type="entry name" value="TFIIIC_delta_N"/>
</dbReference>
<dbReference type="Pfam" id="PF00400">
    <property type="entry name" value="WD40"/>
    <property type="match status" value="1"/>
</dbReference>
<dbReference type="Proteomes" id="UP000332933">
    <property type="component" value="Unassembled WGS sequence"/>
</dbReference>
<dbReference type="PANTHER" id="PTHR15496:SF2">
    <property type="entry name" value="GENERAL TRANSCRIPTION FACTOR 3C POLYPEPTIDE 4"/>
    <property type="match status" value="1"/>
</dbReference>
<name>A0A485K5Z2_9STRA</name>
<feature type="domain" description="Transcription factor IIIC 90kDa subunit N-terminal" evidence="2">
    <location>
        <begin position="47"/>
        <end position="382"/>
    </location>
</feature>
<dbReference type="InterPro" id="IPR024764">
    <property type="entry name" value="TFIIIC_Znf"/>
</dbReference>
<keyword evidence="1" id="KW-0853">WD repeat</keyword>
<keyword evidence="6" id="KW-1185">Reference proteome</keyword>
<dbReference type="InterPro" id="IPR001680">
    <property type="entry name" value="WD40_rpt"/>
</dbReference>
<dbReference type="InterPro" id="IPR015943">
    <property type="entry name" value="WD40/YVTN_repeat-like_dom_sf"/>
</dbReference>
<dbReference type="SMART" id="SM00320">
    <property type="entry name" value="WD40"/>
    <property type="match status" value="2"/>
</dbReference>
<dbReference type="Gene3D" id="2.130.10.10">
    <property type="entry name" value="YVTN repeat-like/Quinoprotein amine dehydrogenase"/>
    <property type="match status" value="1"/>
</dbReference>
<evidence type="ECO:0000259" key="2">
    <source>
        <dbReference type="Pfam" id="PF12657"/>
    </source>
</evidence>
<protein>
    <submittedName>
        <fullName evidence="5">Aste57867_710 protein</fullName>
    </submittedName>
</protein>
<reference evidence="5 6" key="1">
    <citation type="submission" date="2019-03" db="EMBL/GenBank/DDBJ databases">
        <authorList>
            <person name="Gaulin E."/>
            <person name="Dumas B."/>
        </authorList>
    </citation>
    <scope>NUCLEOTIDE SEQUENCE [LARGE SCALE GENOMIC DNA]</scope>
    <source>
        <strain evidence="5">CBS 568.67</strain>
    </source>
</reference>
<feature type="domain" description="Transcription factor IIIC putative zinc-finger" evidence="3">
    <location>
        <begin position="668"/>
        <end position="721"/>
    </location>
</feature>
<dbReference type="EMBL" id="VJMH01000041">
    <property type="protein sequence ID" value="KAF0719913.1"/>
    <property type="molecule type" value="Genomic_DNA"/>
</dbReference>
<evidence type="ECO:0000256" key="1">
    <source>
        <dbReference type="PROSITE-ProRule" id="PRU00221"/>
    </source>
</evidence>
<dbReference type="GO" id="GO:0006384">
    <property type="term" value="P:transcription initiation at RNA polymerase III promoter"/>
    <property type="evidence" value="ECO:0007669"/>
    <property type="project" value="InterPro"/>
</dbReference>
<organism evidence="5 6">
    <name type="scientific">Aphanomyces stellatus</name>
    <dbReference type="NCBI Taxonomy" id="120398"/>
    <lineage>
        <taxon>Eukaryota</taxon>
        <taxon>Sar</taxon>
        <taxon>Stramenopiles</taxon>
        <taxon>Oomycota</taxon>
        <taxon>Saprolegniomycetes</taxon>
        <taxon>Saprolegniales</taxon>
        <taxon>Verrucalvaceae</taxon>
        <taxon>Aphanomyces</taxon>
    </lineage>
</organism>
<feature type="repeat" description="WD" evidence="1">
    <location>
        <begin position="393"/>
        <end position="434"/>
    </location>
</feature>
<dbReference type="EMBL" id="CAADRA010000041">
    <property type="protein sequence ID" value="VFT77934.1"/>
    <property type="molecule type" value="Genomic_DNA"/>
</dbReference>
<dbReference type="GO" id="GO:0000127">
    <property type="term" value="C:transcription factor TFIIIC complex"/>
    <property type="evidence" value="ECO:0007669"/>
    <property type="project" value="InterPro"/>
</dbReference>
<sequence>MPATASTNNGGTRAEQNEAALQYTPTASSFSSEHLPGAPIIPDCVHWSADCKLACVTDESVMISTFLNKELSRYLLHPPFLTRYFLSLPQKDNAMLLPPPLEGTEDATDTPGTMTYRILNEQTRKQSSNPREISLAKGDAAMTFMSAVWGPRGSAPNSSCAIVTLTSNGHIGLHYASALDLNWKEMAVFSNALKEFVSASDWSHLQSPAGAFNADLQFAVPLPPFPHQQRSKLSDETKRRRLTESATFVQTSDLLSVTSVAWSVACATDTETHSLLAFCGRRITTVWRYVHGGAVIRPLEHVAAAHTGPYGWPTCSAWMHMETSALAVGTSMGNVVLLALKATELSIERVIRTPHLQPVYSVQYTLHDIAVAAGNHIAVWQTADGATEAARTWVAHESNVTALELNHFDDTLFSASTDGCVKCWNKASGALIPLDYLPKHNYPIFGLSLSPNSVQLACGYVCPPAAKPSRITQADTTYARLSSGLECFAAPNARSAQLLAASVESQSSLDSLGDILSYCHAENAAFLTKQSEMRVLHVTAPTVHSAPLFSDFCSILEAKYTELNSQTQWSLPLFLQVAYQVWTNMPVSDDGGARTRLRQLIMCYWCETTLESNADPTSLLLMADFLWLIGSTKCPMTTLSSNLVKTVYKKHGTNADMERFKSGQGTLPVRETCGMCTAEVPITKTVMEPVCGNGHALERCFVTLRIIDSATVVWKCMVCEAFAHFNDEDVEMVCRLCGSFCQKIEY</sequence>
<evidence type="ECO:0000313" key="4">
    <source>
        <dbReference type="EMBL" id="KAF0719913.1"/>
    </source>
</evidence>
<evidence type="ECO:0000313" key="5">
    <source>
        <dbReference type="EMBL" id="VFT77934.1"/>
    </source>
</evidence>
<gene>
    <name evidence="5" type="primary">Aste57867_710</name>
    <name evidence="4" type="ORF">As57867_000709</name>
    <name evidence="5" type="ORF">ASTE57867_710</name>
</gene>
<dbReference type="InterPro" id="IPR044230">
    <property type="entry name" value="GTF3C4"/>
</dbReference>
<dbReference type="GO" id="GO:0004402">
    <property type="term" value="F:histone acetyltransferase activity"/>
    <property type="evidence" value="ECO:0007669"/>
    <property type="project" value="InterPro"/>
</dbReference>
<dbReference type="InterPro" id="IPR036322">
    <property type="entry name" value="WD40_repeat_dom_sf"/>
</dbReference>